<evidence type="ECO:0000313" key="2">
    <source>
        <dbReference type="Proteomes" id="UP000326396"/>
    </source>
</evidence>
<dbReference type="Proteomes" id="UP000326396">
    <property type="component" value="Linkage Group LG8"/>
</dbReference>
<protein>
    <submittedName>
        <fullName evidence="1">Uncharacterized protein</fullName>
    </submittedName>
</protein>
<dbReference type="OrthoDB" id="77601at2759"/>
<dbReference type="EMBL" id="SZYD01000018">
    <property type="protein sequence ID" value="KAD2805074.1"/>
    <property type="molecule type" value="Genomic_DNA"/>
</dbReference>
<comment type="caution">
    <text evidence="1">The sequence shown here is derived from an EMBL/GenBank/DDBJ whole genome shotgun (WGS) entry which is preliminary data.</text>
</comment>
<reference evidence="1 2" key="1">
    <citation type="submission" date="2019-05" db="EMBL/GenBank/DDBJ databases">
        <title>Mikania micrantha, genome provides insights into the molecular mechanism of rapid growth.</title>
        <authorList>
            <person name="Liu B."/>
        </authorList>
    </citation>
    <scope>NUCLEOTIDE SEQUENCE [LARGE SCALE GENOMIC DNA]</scope>
    <source>
        <strain evidence="1">NLD-2019</strain>
        <tissue evidence="1">Leaf</tissue>
    </source>
</reference>
<name>A0A5N6LU23_9ASTR</name>
<proteinExistence type="predicted"/>
<accession>A0A5N6LU23</accession>
<keyword evidence="2" id="KW-1185">Reference proteome</keyword>
<dbReference type="InterPro" id="IPR029055">
    <property type="entry name" value="Ntn_hydrolases_N"/>
</dbReference>
<dbReference type="SUPFAM" id="SSF56235">
    <property type="entry name" value="N-terminal nucleophile aminohydrolases (Ntn hydrolases)"/>
    <property type="match status" value="1"/>
</dbReference>
<evidence type="ECO:0000313" key="1">
    <source>
        <dbReference type="EMBL" id="KAD2805074.1"/>
    </source>
</evidence>
<organism evidence="1 2">
    <name type="scientific">Mikania micrantha</name>
    <name type="common">bitter vine</name>
    <dbReference type="NCBI Taxonomy" id="192012"/>
    <lineage>
        <taxon>Eukaryota</taxon>
        <taxon>Viridiplantae</taxon>
        <taxon>Streptophyta</taxon>
        <taxon>Embryophyta</taxon>
        <taxon>Tracheophyta</taxon>
        <taxon>Spermatophyta</taxon>
        <taxon>Magnoliopsida</taxon>
        <taxon>eudicotyledons</taxon>
        <taxon>Gunneridae</taxon>
        <taxon>Pentapetalae</taxon>
        <taxon>asterids</taxon>
        <taxon>campanulids</taxon>
        <taxon>Asterales</taxon>
        <taxon>Asteraceae</taxon>
        <taxon>Asteroideae</taxon>
        <taxon>Heliantheae alliance</taxon>
        <taxon>Eupatorieae</taxon>
        <taxon>Mikania</taxon>
    </lineage>
</organism>
<dbReference type="AlphaFoldDB" id="A0A5N6LU23"/>
<gene>
    <name evidence="1" type="ORF">E3N88_38451</name>
</gene>
<sequence length="152" mass="17222">MVRIKLELKFLDVELQNDPCTNAGRGSNFTEDGHVECDTNVMDDKSGAFRAVGTEPVVDDKTFLEDNMEDLMNGDLIFSKIAYHITDELKKPILDRLDSPEIAVRAIVTKKWSPAEWAFFNDQILSHGLNMAYCIEDVEDEENGMAQFRVFG</sequence>